<dbReference type="RefSeq" id="WP_006940026.1">
    <property type="nucleotide sequence ID" value="NZ_AAUW01000030.1"/>
</dbReference>
<name>A0P3C5_ROSAI</name>
<organism evidence="3 4">
    <name type="scientific">Roseibium aggregatum (strain ATCC 25650 / DSM 13394 / JCM 20685 / NBRC 16684 / NCIMB 2208 / IAM 12614 / B1)</name>
    <name type="common">Stappia aggregata</name>
    <dbReference type="NCBI Taxonomy" id="384765"/>
    <lineage>
        <taxon>Bacteria</taxon>
        <taxon>Pseudomonadati</taxon>
        <taxon>Pseudomonadota</taxon>
        <taxon>Alphaproteobacteria</taxon>
        <taxon>Hyphomicrobiales</taxon>
        <taxon>Stappiaceae</taxon>
        <taxon>Roseibium</taxon>
    </lineage>
</organism>
<keyword evidence="2" id="KW-0456">Lyase</keyword>
<dbReference type="eggNOG" id="COG3703">
    <property type="taxonomic scope" value="Bacteria"/>
</dbReference>
<dbReference type="AlphaFoldDB" id="A0P3C5"/>
<dbReference type="GeneID" id="68849849"/>
<proteinExistence type="predicted"/>
<protein>
    <recommendedName>
        <fullName evidence="1">glutathione-specific gamma-glutamylcyclotransferase</fullName>
        <ecNumber evidence="1">4.3.2.7</ecNumber>
    </recommendedName>
</protein>
<accession>A0P3C5</accession>
<evidence type="ECO:0000256" key="1">
    <source>
        <dbReference type="ARBA" id="ARBA00012344"/>
    </source>
</evidence>
<gene>
    <name evidence="3" type="ORF">SIAM614_05401</name>
</gene>
<dbReference type="Pfam" id="PF04752">
    <property type="entry name" value="ChaC"/>
    <property type="match status" value="1"/>
</dbReference>
<dbReference type="GO" id="GO:0005737">
    <property type="term" value="C:cytoplasm"/>
    <property type="evidence" value="ECO:0007669"/>
    <property type="project" value="TreeGrafter"/>
</dbReference>
<dbReference type="OrthoDB" id="9795692at2"/>
<dbReference type="Proteomes" id="UP000004848">
    <property type="component" value="Unassembled WGS sequence"/>
</dbReference>
<dbReference type="CDD" id="cd06661">
    <property type="entry name" value="GGCT_like"/>
    <property type="match status" value="1"/>
</dbReference>
<dbReference type="PANTHER" id="PTHR12192:SF2">
    <property type="entry name" value="GLUTATHIONE-SPECIFIC GAMMA-GLUTAMYLCYCLOTRANSFERASE 2"/>
    <property type="match status" value="1"/>
</dbReference>
<dbReference type="InterPro" id="IPR013024">
    <property type="entry name" value="GGCT-like"/>
</dbReference>
<dbReference type="EMBL" id="AAUW01000030">
    <property type="protein sequence ID" value="EAV40478.1"/>
    <property type="molecule type" value="Genomic_DNA"/>
</dbReference>
<dbReference type="InterPro" id="IPR006840">
    <property type="entry name" value="ChaC"/>
</dbReference>
<dbReference type="Gene3D" id="3.10.490.10">
    <property type="entry name" value="Gamma-glutamyl cyclotransferase-like"/>
    <property type="match status" value="1"/>
</dbReference>
<evidence type="ECO:0000313" key="3">
    <source>
        <dbReference type="EMBL" id="EAV40478.1"/>
    </source>
</evidence>
<evidence type="ECO:0000256" key="2">
    <source>
        <dbReference type="ARBA" id="ARBA00023239"/>
    </source>
</evidence>
<sequence length="257" mass="27434">MSASVQHALPSGAASFERRHVAGTDGQASEDPVPAPALTRAGLASGHAASLAAEDDPGIRLMSETERAASLEAFMAHRPAGDVWVFAYGSLIWNPAMNVVERRYARVEGWHRAFCLSMTAGRGTKAQPGLALGLDRGRACTGLAYRLNEDQISTELPLLWSREMLFGGYIPQWVGIQDKGGGTFGAAIAFTIDRQHRHYAGALPRAAIVRHLATATGSWGSAANYLFRTVNALRQHGIHDADLETVAAHVAATLLTP</sequence>
<reference evidence="3 4" key="1">
    <citation type="submission" date="2006-05" db="EMBL/GenBank/DDBJ databases">
        <authorList>
            <person name="King G."/>
            <person name="Ferriera S."/>
            <person name="Johnson J."/>
            <person name="Kravitz S."/>
            <person name="Beeson K."/>
            <person name="Sutton G."/>
            <person name="Rogers Y.-H."/>
            <person name="Friedman R."/>
            <person name="Frazier M."/>
            <person name="Venter J.C."/>
        </authorList>
    </citation>
    <scope>NUCLEOTIDE SEQUENCE [LARGE SCALE GENOMIC DNA]</scope>
    <source>
        <strain evidence="4">ATCC 25650 / DSM 13394 / JCM 20685 / NBRC 16684 / NCIMB 2208 / IAM 12614 / B1</strain>
    </source>
</reference>
<dbReference type="GO" id="GO:0061928">
    <property type="term" value="F:glutathione specific gamma-glutamylcyclotransferase activity"/>
    <property type="evidence" value="ECO:0007669"/>
    <property type="project" value="UniProtKB-EC"/>
</dbReference>
<dbReference type="InterPro" id="IPR036568">
    <property type="entry name" value="GGCT-like_sf"/>
</dbReference>
<comment type="caution">
    <text evidence="3">The sequence shown here is derived from an EMBL/GenBank/DDBJ whole genome shotgun (WGS) entry which is preliminary data.</text>
</comment>
<dbReference type="EC" id="4.3.2.7" evidence="1"/>
<evidence type="ECO:0000313" key="4">
    <source>
        <dbReference type="Proteomes" id="UP000004848"/>
    </source>
</evidence>
<dbReference type="SUPFAM" id="SSF110857">
    <property type="entry name" value="Gamma-glutamyl cyclotransferase-like"/>
    <property type="match status" value="1"/>
</dbReference>
<dbReference type="GO" id="GO:0006751">
    <property type="term" value="P:glutathione catabolic process"/>
    <property type="evidence" value="ECO:0007669"/>
    <property type="project" value="InterPro"/>
</dbReference>
<dbReference type="PANTHER" id="PTHR12192">
    <property type="entry name" value="CATION TRANSPORT PROTEIN CHAC-RELATED"/>
    <property type="match status" value="1"/>
</dbReference>